<organism evidence="3 4">
    <name type="scientific">Pieris brassicae</name>
    <name type="common">White butterfly</name>
    <name type="synonym">Large white butterfly</name>
    <dbReference type="NCBI Taxonomy" id="7116"/>
    <lineage>
        <taxon>Eukaryota</taxon>
        <taxon>Metazoa</taxon>
        <taxon>Ecdysozoa</taxon>
        <taxon>Arthropoda</taxon>
        <taxon>Hexapoda</taxon>
        <taxon>Insecta</taxon>
        <taxon>Pterygota</taxon>
        <taxon>Neoptera</taxon>
        <taxon>Endopterygota</taxon>
        <taxon>Lepidoptera</taxon>
        <taxon>Glossata</taxon>
        <taxon>Ditrysia</taxon>
        <taxon>Papilionoidea</taxon>
        <taxon>Pieridae</taxon>
        <taxon>Pierinae</taxon>
        <taxon>Pieris</taxon>
    </lineage>
</organism>
<sequence length="298" mass="34527">MPKTAYERNDKSLNEQSIDSSTTISMAGDNIDTKKLKEFYHSIPDYNDINHLPANEFYLTLKSLREKKKMMLGIAIENIDYDKVCGTMIDDCTIQSTKCDIPLKKNLIANRRASVEYTGRECVKHRARKTNVNSYTIEVKRDDGPAKKDLILKGSNKKYRPKRNQSACSISWHDDKIENKSEVDEKFDTFFHTEDTNAIINDEFKTQSMPSSPLRSNRAGSKHRNVTIPKPFKMTERDEEERIVNELRSLQKSFSEDMLNRKSAKKQFKARPVPIESRIPLYDKILEDQAMSLLVDLY</sequence>
<name>A0A9P0TSA7_PIEBR</name>
<dbReference type="PANTHER" id="PTHR21501:SF1">
    <property type="entry name" value="PROTEIN FAM-161"/>
    <property type="match status" value="1"/>
</dbReference>
<comment type="similarity">
    <text evidence="1">Belongs to the FAM161 family.</text>
</comment>
<dbReference type="Proteomes" id="UP001152562">
    <property type="component" value="Unassembled WGS sequence"/>
</dbReference>
<dbReference type="EMBL" id="CALOZG010000085">
    <property type="protein sequence ID" value="CAH4036902.1"/>
    <property type="molecule type" value="Genomic_DNA"/>
</dbReference>
<dbReference type="InterPro" id="IPR019579">
    <property type="entry name" value="FAM161A/B"/>
</dbReference>
<dbReference type="AlphaFoldDB" id="A0A9P0TSA7"/>
<dbReference type="GO" id="GO:0005929">
    <property type="term" value="C:cilium"/>
    <property type="evidence" value="ECO:0007669"/>
    <property type="project" value="TreeGrafter"/>
</dbReference>
<evidence type="ECO:0000313" key="3">
    <source>
        <dbReference type="EMBL" id="CAH4036902.1"/>
    </source>
</evidence>
<reference evidence="3" key="1">
    <citation type="submission" date="2022-05" db="EMBL/GenBank/DDBJ databases">
        <authorList>
            <person name="Okamura Y."/>
        </authorList>
    </citation>
    <scope>NUCLEOTIDE SEQUENCE</scope>
</reference>
<dbReference type="Pfam" id="PF10595">
    <property type="entry name" value="FAM161A_B"/>
    <property type="match status" value="1"/>
</dbReference>
<protein>
    <submittedName>
        <fullName evidence="3">Uncharacterized protein</fullName>
    </submittedName>
</protein>
<accession>A0A9P0TSA7</accession>
<gene>
    <name evidence="3" type="ORF">PIBRA_LOCUS12643</name>
</gene>
<evidence type="ECO:0000256" key="1">
    <source>
        <dbReference type="ARBA" id="ARBA00006663"/>
    </source>
</evidence>
<dbReference type="PANTHER" id="PTHR21501">
    <property type="entry name" value="PROTEIN FAM-161"/>
    <property type="match status" value="1"/>
</dbReference>
<comment type="caution">
    <text evidence="3">The sequence shown here is derived from an EMBL/GenBank/DDBJ whole genome shotgun (WGS) entry which is preliminary data.</text>
</comment>
<keyword evidence="4" id="KW-1185">Reference proteome</keyword>
<keyword evidence="2" id="KW-0175">Coiled coil</keyword>
<evidence type="ECO:0000313" key="4">
    <source>
        <dbReference type="Proteomes" id="UP001152562"/>
    </source>
</evidence>
<dbReference type="GO" id="GO:0005856">
    <property type="term" value="C:cytoskeleton"/>
    <property type="evidence" value="ECO:0007669"/>
    <property type="project" value="UniProtKB-ARBA"/>
</dbReference>
<proteinExistence type="inferred from homology"/>
<dbReference type="GO" id="GO:0044782">
    <property type="term" value="P:cilium organization"/>
    <property type="evidence" value="ECO:0007669"/>
    <property type="project" value="TreeGrafter"/>
</dbReference>
<evidence type="ECO:0000256" key="2">
    <source>
        <dbReference type="ARBA" id="ARBA00023054"/>
    </source>
</evidence>
<dbReference type="InterPro" id="IPR051655">
    <property type="entry name" value="FAM161"/>
</dbReference>